<dbReference type="EMBL" id="VTET01000005">
    <property type="protein sequence ID" value="TYS71815.1"/>
    <property type="molecule type" value="Genomic_DNA"/>
</dbReference>
<organism evidence="2 3">
    <name type="scientific">Sutcliffiella horikoshii</name>
    <dbReference type="NCBI Taxonomy" id="79883"/>
    <lineage>
        <taxon>Bacteria</taxon>
        <taxon>Bacillati</taxon>
        <taxon>Bacillota</taxon>
        <taxon>Bacilli</taxon>
        <taxon>Bacillales</taxon>
        <taxon>Bacillaceae</taxon>
        <taxon>Sutcliffiella</taxon>
    </lineage>
</organism>
<protein>
    <recommendedName>
        <fullName evidence="4">DUF4367 domain-containing protein</fullName>
    </recommendedName>
</protein>
<comment type="caution">
    <text evidence="2">The sequence shown here is derived from an EMBL/GenBank/DDBJ whole genome shotgun (WGS) entry which is preliminary data.</text>
</comment>
<dbReference type="Proteomes" id="UP000324517">
    <property type="component" value="Unassembled WGS sequence"/>
</dbReference>
<keyword evidence="1" id="KW-0812">Transmembrane</keyword>
<feature type="transmembrane region" description="Helical" evidence="1">
    <location>
        <begin position="54"/>
        <end position="72"/>
    </location>
</feature>
<evidence type="ECO:0000256" key="1">
    <source>
        <dbReference type="SAM" id="Phobius"/>
    </source>
</evidence>
<dbReference type="OrthoDB" id="2834465at2"/>
<dbReference type="AlphaFoldDB" id="A0A5D4T9F7"/>
<gene>
    <name evidence="2" type="ORF">FZC75_11680</name>
</gene>
<keyword evidence="1" id="KW-0472">Membrane</keyword>
<sequence length="279" mass="31984">MTHEKDENRLDRTLKGYQEIRMDDEGKKEIHERVKGSVRQREIRQQRRWDMRPVVSFMLAGFLLVVGGYFLANELIFSEDKDTSLTVEEQNEDVVEKGNGGITPYTSLEKAASAKLGTEVKIPFHADVPLQTAFIINDGYILDDEEFIGDPVVAAFVYSTLESGEEEEKSEELSKLKLSPGTDLIYGEFLINDKHMIGLNILNGETTHIDRINRNLIGEEKTIAGKTVYYSHRKDSIPESFRISFRVNEDVYAFYFNAERVSESYAYAFVEKSLKQIEE</sequence>
<evidence type="ECO:0008006" key="4">
    <source>
        <dbReference type="Google" id="ProtNLM"/>
    </source>
</evidence>
<proteinExistence type="predicted"/>
<evidence type="ECO:0000313" key="2">
    <source>
        <dbReference type="EMBL" id="TYS71815.1"/>
    </source>
</evidence>
<name>A0A5D4T9F7_9BACI</name>
<evidence type="ECO:0000313" key="3">
    <source>
        <dbReference type="Proteomes" id="UP000324517"/>
    </source>
</evidence>
<accession>A0A5D4T9F7</accession>
<reference evidence="2 3" key="1">
    <citation type="submission" date="2019-08" db="EMBL/GenBank/DDBJ databases">
        <title>Bacillus genomes from the desert of Cuatro Cienegas, Coahuila.</title>
        <authorList>
            <person name="Olmedo-Alvarez G."/>
        </authorList>
    </citation>
    <scope>NUCLEOTIDE SEQUENCE [LARGE SCALE GENOMIC DNA]</scope>
    <source>
        <strain evidence="2 3">CH98b_3T</strain>
    </source>
</reference>
<keyword evidence="1" id="KW-1133">Transmembrane helix</keyword>
<dbReference type="RefSeq" id="WP_148979459.1">
    <property type="nucleotide sequence ID" value="NZ_JBNILI010000004.1"/>
</dbReference>